<dbReference type="EC" id="1.15.1.1" evidence="2"/>
<dbReference type="GO" id="GO:0004784">
    <property type="term" value="F:superoxide dismutase activity"/>
    <property type="evidence" value="ECO:0007669"/>
    <property type="project" value="UniProtKB-EC"/>
</dbReference>
<evidence type="ECO:0000256" key="5">
    <source>
        <dbReference type="PIRSR" id="PIRSR000349-1"/>
    </source>
</evidence>
<protein>
    <recommendedName>
        <fullName evidence="2">superoxide dismutase</fullName>
        <ecNumber evidence="2">1.15.1.1</ecNumber>
    </recommendedName>
</protein>
<dbReference type="InterPro" id="IPR036324">
    <property type="entry name" value="Mn/Fe_SOD_N_sf"/>
</dbReference>
<keyword evidence="4" id="KW-0560">Oxidoreductase</keyword>
<name>A0A0C1U1N2_9CLOT</name>
<evidence type="ECO:0000256" key="2">
    <source>
        <dbReference type="ARBA" id="ARBA00012682"/>
    </source>
</evidence>
<dbReference type="EMBL" id="AYSO01000015">
    <property type="protein sequence ID" value="KIE46839.1"/>
    <property type="molecule type" value="Genomic_DNA"/>
</dbReference>
<feature type="binding site" evidence="5">
    <location>
        <position position="77"/>
    </location>
    <ligand>
        <name>Mn(2+)</name>
        <dbReference type="ChEBI" id="CHEBI:29035"/>
    </ligand>
</feature>
<evidence type="ECO:0000256" key="1">
    <source>
        <dbReference type="ARBA" id="ARBA00008714"/>
    </source>
</evidence>
<reference evidence="7 8" key="1">
    <citation type="journal article" date="2015" name="Infect. Genet. Evol.">
        <title>Genomic sequences of six botulinum neurotoxin-producing strains representing three clostridial species illustrate the mobility and diversity of botulinum neurotoxin genes.</title>
        <authorList>
            <person name="Smith T.J."/>
            <person name="Hill K.K."/>
            <person name="Xie G."/>
            <person name="Foley B.T."/>
            <person name="Williamson C.H."/>
            <person name="Foster J.T."/>
            <person name="Johnson S.L."/>
            <person name="Chertkov O."/>
            <person name="Teshima H."/>
            <person name="Gibbons H.S."/>
            <person name="Johnsky L.A."/>
            <person name="Karavis M.A."/>
            <person name="Smith L.A."/>
        </authorList>
    </citation>
    <scope>NUCLEOTIDE SEQUENCE [LARGE SCALE GENOMIC DNA]</scope>
    <source>
        <strain evidence="7 8">CDC 2741</strain>
    </source>
</reference>
<evidence type="ECO:0000256" key="4">
    <source>
        <dbReference type="ARBA" id="ARBA00023002"/>
    </source>
</evidence>
<feature type="binding site" evidence="5">
    <location>
        <position position="158"/>
    </location>
    <ligand>
        <name>Mn(2+)</name>
        <dbReference type="ChEBI" id="CHEBI:29035"/>
    </ligand>
</feature>
<keyword evidence="3 5" id="KW-0479">Metal-binding</keyword>
<evidence type="ECO:0000259" key="6">
    <source>
        <dbReference type="Pfam" id="PF02777"/>
    </source>
</evidence>
<dbReference type="PIRSF" id="PIRSF000349">
    <property type="entry name" value="SODismutase"/>
    <property type="match status" value="1"/>
</dbReference>
<comment type="similarity">
    <text evidence="1">Belongs to the iron/manganese superoxide dismutase family.</text>
</comment>
<dbReference type="Proteomes" id="UP000031366">
    <property type="component" value="Unassembled WGS sequence"/>
</dbReference>
<feature type="binding site" evidence="5">
    <location>
        <position position="26"/>
    </location>
    <ligand>
        <name>Mn(2+)</name>
        <dbReference type="ChEBI" id="CHEBI:29035"/>
    </ligand>
</feature>
<dbReference type="InterPro" id="IPR050265">
    <property type="entry name" value="Fe/Mn_Superoxide_Dismutase"/>
</dbReference>
<evidence type="ECO:0000313" key="7">
    <source>
        <dbReference type="EMBL" id="KIE46839.1"/>
    </source>
</evidence>
<dbReference type="InterPro" id="IPR019832">
    <property type="entry name" value="Mn/Fe_SOD_C"/>
</dbReference>
<dbReference type="PANTHER" id="PTHR11404">
    <property type="entry name" value="SUPEROXIDE DISMUTASE 2"/>
    <property type="match status" value="1"/>
</dbReference>
<dbReference type="InterPro" id="IPR001189">
    <property type="entry name" value="Mn/Fe_SOD"/>
</dbReference>
<feature type="binding site" evidence="5">
    <location>
        <position position="162"/>
    </location>
    <ligand>
        <name>Mn(2+)</name>
        <dbReference type="ChEBI" id="CHEBI:29035"/>
    </ligand>
</feature>
<evidence type="ECO:0000256" key="3">
    <source>
        <dbReference type="ARBA" id="ARBA00022723"/>
    </source>
</evidence>
<dbReference type="GO" id="GO:0046872">
    <property type="term" value="F:metal ion binding"/>
    <property type="evidence" value="ECO:0007669"/>
    <property type="project" value="UniProtKB-KW"/>
</dbReference>
<dbReference type="STRING" id="29341.RSJ17_14270"/>
<sequence length="200" mass="23235">MEEKLSPKTFNFKSIKGISLNQLEQHYKLYEGYVTNVNKIWSGIKEQRDFEGTNATFSPYRSLLVAQSFALDGVKLHELYFENMNGEVKGISSGVYEAIVESFGSYNFFEELFKNAGLAVRGWVVLAYEPIDKRLHVYGLDSHDCGPIWNAYPLLVLDVYEHAYMIDFGIDRKKYIEVFMNNIDWRVVNDRMVALRKMLN</sequence>
<dbReference type="PANTHER" id="PTHR11404:SF6">
    <property type="entry name" value="SUPEROXIDE DISMUTASE [MN], MITOCHONDRIAL"/>
    <property type="match status" value="1"/>
</dbReference>
<comment type="caution">
    <text evidence="7">The sequence shown here is derived from an EMBL/GenBank/DDBJ whole genome shotgun (WGS) entry which is preliminary data.</text>
</comment>
<accession>A0A0C1U1N2</accession>
<proteinExistence type="inferred from homology"/>
<gene>
    <name evidence="7" type="ORF">U732_1185</name>
</gene>
<organism evidence="7 8">
    <name type="scientific">Clostridium argentinense CDC 2741</name>
    <dbReference type="NCBI Taxonomy" id="1418104"/>
    <lineage>
        <taxon>Bacteria</taxon>
        <taxon>Bacillati</taxon>
        <taxon>Bacillota</taxon>
        <taxon>Clostridia</taxon>
        <taxon>Eubacteriales</taxon>
        <taxon>Clostridiaceae</taxon>
        <taxon>Clostridium</taxon>
    </lineage>
</organism>
<dbReference type="SUPFAM" id="SSF54719">
    <property type="entry name" value="Fe,Mn superoxide dismutase (SOD), C-terminal domain"/>
    <property type="match status" value="1"/>
</dbReference>
<dbReference type="RefSeq" id="WP_039632004.1">
    <property type="nucleotide sequence ID" value="NZ_AYSO01000015.1"/>
</dbReference>
<dbReference type="AlphaFoldDB" id="A0A0C1U1N2"/>
<dbReference type="SUPFAM" id="SSF46609">
    <property type="entry name" value="Fe,Mn superoxide dismutase (SOD), N-terminal domain"/>
    <property type="match status" value="1"/>
</dbReference>
<dbReference type="Gene3D" id="3.55.40.20">
    <property type="entry name" value="Iron/manganese superoxide dismutase, C-terminal domain"/>
    <property type="match status" value="1"/>
</dbReference>
<feature type="domain" description="Manganese/iron superoxide dismutase C-terminal" evidence="6">
    <location>
        <begin position="95"/>
        <end position="191"/>
    </location>
</feature>
<keyword evidence="8" id="KW-1185">Reference proteome</keyword>
<dbReference type="InterPro" id="IPR036314">
    <property type="entry name" value="SOD_C_sf"/>
</dbReference>
<dbReference type="Pfam" id="PF02777">
    <property type="entry name" value="Sod_Fe_C"/>
    <property type="match status" value="1"/>
</dbReference>
<evidence type="ECO:0000313" key="8">
    <source>
        <dbReference type="Proteomes" id="UP000031366"/>
    </source>
</evidence>